<keyword evidence="1" id="KW-0902">Two-component regulatory system</keyword>
<evidence type="ECO:0000313" key="4">
    <source>
        <dbReference type="Proteomes" id="UP000676409"/>
    </source>
</evidence>
<protein>
    <submittedName>
        <fullName evidence="3">Hpt domain-containing protein</fullName>
    </submittedName>
</protein>
<dbReference type="Proteomes" id="UP000676409">
    <property type="component" value="Chromosome"/>
</dbReference>
<name>A0A975G2D1_9CAUL</name>
<accession>A0A975G2D1</accession>
<evidence type="ECO:0000259" key="2">
    <source>
        <dbReference type="Pfam" id="PF01627"/>
    </source>
</evidence>
<gene>
    <name evidence="3" type="ORF">KCG34_02285</name>
</gene>
<dbReference type="AlphaFoldDB" id="A0A975G2D1"/>
<feature type="domain" description="HPt" evidence="2">
    <location>
        <begin position="51"/>
        <end position="107"/>
    </location>
</feature>
<keyword evidence="4" id="KW-1185">Reference proteome</keyword>
<dbReference type="SUPFAM" id="SSF47226">
    <property type="entry name" value="Histidine-containing phosphotransfer domain, HPT domain"/>
    <property type="match status" value="1"/>
</dbReference>
<evidence type="ECO:0000313" key="3">
    <source>
        <dbReference type="EMBL" id="QUD88736.1"/>
    </source>
</evidence>
<dbReference type="RefSeq" id="WP_211938786.1">
    <property type="nucleotide sequence ID" value="NZ_CP073078.1"/>
</dbReference>
<organism evidence="3 4">
    <name type="scientific">Phenylobacterium montanum</name>
    <dbReference type="NCBI Taxonomy" id="2823693"/>
    <lineage>
        <taxon>Bacteria</taxon>
        <taxon>Pseudomonadati</taxon>
        <taxon>Pseudomonadota</taxon>
        <taxon>Alphaproteobacteria</taxon>
        <taxon>Caulobacterales</taxon>
        <taxon>Caulobacteraceae</taxon>
        <taxon>Phenylobacterium</taxon>
    </lineage>
</organism>
<dbReference type="GO" id="GO:0004672">
    <property type="term" value="F:protein kinase activity"/>
    <property type="evidence" value="ECO:0007669"/>
    <property type="project" value="UniProtKB-ARBA"/>
</dbReference>
<dbReference type="Pfam" id="PF01627">
    <property type="entry name" value="Hpt"/>
    <property type="match status" value="1"/>
</dbReference>
<evidence type="ECO:0000256" key="1">
    <source>
        <dbReference type="ARBA" id="ARBA00023012"/>
    </source>
</evidence>
<sequence>MARRDLTGAVDFAYLESYAGQDMAVVEEVLGLFREQAAIWLRLLDPVTPGDAWRDAAHTLKGAARGIGAGALAEACAAAELATGEAAGERAVLLDRVRDALDLALADIAAYLHEQAIQSLKRQA</sequence>
<dbReference type="InterPro" id="IPR008207">
    <property type="entry name" value="Sig_transdc_His_kin_Hpt_dom"/>
</dbReference>
<proteinExistence type="predicted"/>
<dbReference type="KEGG" id="caul:KCG34_02285"/>
<dbReference type="GO" id="GO:0000160">
    <property type="term" value="P:phosphorelay signal transduction system"/>
    <property type="evidence" value="ECO:0007669"/>
    <property type="project" value="UniProtKB-KW"/>
</dbReference>
<reference evidence="3" key="1">
    <citation type="submission" date="2021-04" db="EMBL/GenBank/DDBJ databases">
        <title>The complete genome sequence of Caulobacter sp. S6.</title>
        <authorList>
            <person name="Tang Y."/>
            <person name="Ouyang W."/>
            <person name="Liu Q."/>
            <person name="Huang B."/>
            <person name="Guo Z."/>
            <person name="Lei P."/>
        </authorList>
    </citation>
    <scope>NUCLEOTIDE SEQUENCE</scope>
    <source>
        <strain evidence="3">S6</strain>
    </source>
</reference>
<dbReference type="Gene3D" id="1.20.120.160">
    <property type="entry name" value="HPT domain"/>
    <property type="match status" value="1"/>
</dbReference>
<dbReference type="InterPro" id="IPR036641">
    <property type="entry name" value="HPT_dom_sf"/>
</dbReference>
<dbReference type="EMBL" id="CP073078">
    <property type="protein sequence ID" value="QUD88736.1"/>
    <property type="molecule type" value="Genomic_DNA"/>
</dbReference>